<dbReference type="EMBL" id="AP024525">
    <property type="protein sequence ID" value="BCT74432.1"/>
    <property type="molecule type" value="Genomic_DNA"/>
</dbReference>
<gene>
    <name evidence="1" type="ORF">SCMU_02740</name>
</gene>
<name>A0ABN6FBU8_SINCY</name>
<organism evidence="1 2">
    <name type="scientific">Sinomonas cyclohexanicum</name>
    <name type="common">Corynebacterium cyclohexanicum</name>
    <dbReference type="NCBI Taxonomy" id="322009"/>
    <lineage>
        <taxon>Bacteria</taxon>
        <taxon>Bacillati</taxon>
        <taxon>Actinomycetota</taxon>
        <taxon>Actinomycetes</taxon>
        <taxon>Micrococcales</taxon>
        <taxon>Micrococcaceae</taxon>
        <taxon>Sinomonas</taxon>
    </lineage>
</organism>
<evidence type="ECO:0000313" key="1">
    <source>
        <dbReference type="EMBL" id="BCT74432.1"/>
    </source>
</evidence>
<accession>A0ABN6FBU8</accession>
<dbReference type="Proteomes" id="UP001319861">
    <property type="component" value="Chromosome"/>
</dbReference>
<evidence type="ECO:0000313" key="2">
    <source>
        <dbReference type="Proteomes" id="UP001319861"/>
    </source>
</evidence>
<reference evidence="1 2" key="1">
    <citation type="journal article" date="2021" name="J. Biosci. Bioeng.">
        <title>Identification and characterization of a chc gene cluster responsible for the aromatization pathway of cyclohexanecarboxylate degradation in Sinomonas cyclohexanicum ATCC 51369.</title>
        <authorList>
            <person name="Yamamoto T."/>
            <person name="Hasegawa Y."/>
            <person name="Lau P.C.K."/>
            <person name="Iwaki H."/>
        </authorList>
    </citation>
    <scope>NUCLEOTIDE SEQUENCE [LARGE SCALE GENOMIC DNA]</scope>
    <source>
        <strain evidence="1 2">ATCC 51369</strain>
    </source>
</reference>
<protein>
    <submittedName>
        <fullName evidence="1">Uncharacterized protein</fullName>
    </submittedName>
</protein>
<sequence>MARDRGDGMAVQGLVLYPANAVAKRWVKGEDGAFITFIWAEAARVLTIVAPENSRL</sequence>
<proteinExistence type="predicted"/>
<keyword evidence="2" id="KW-1185">Reference proteome</keyword>
<dbReference type="RefSeq" id="WP_229231177.1">
    <property type="nucleotide sequence ID" value="NZ_AP024525.1"/>
</dbReference>